<proteinExistence type="predicted"/>
<dbReference type="PANTHER" id="PTHR43792">
    <property type="entry name" value="GNAT FAMILY, PUTATIVE (AFU_ORTHOLOGUE AFUA_3G00765)-RELATED-RELATED"/>
    <property type="match status" value="1"/>
</dbReference>
<reference evidence="3" key="1">
    <citation type="submission" date="2019-01" db="EMBL/GenBank/DDBJ databases">
        <title>Sinorhodobacter populi sp. nov. isolated from the symptomatic bark tissue of Populus euramericana canker.</title>
        <authorList>
            <person name="Li Y."/>
        </authorList>
    </citation>
    <scope>NUCLEOTIDE SEQUENCE [LARGE SCALE GENOMIC DNA]</scope>
    <source>
        <strain evidence="3">CGMCC 1.12963</strain>
    </source>
</reference>
<dbReference type="AlphaFoldDB" id="A0A3S3MAQ6"/>
<dbReference type="PROSITE" id="PS51186">
    <property type="entry name" value="GNAT"/>
    <property type="match status" value="1"/>
</dbReference>
<dbReference type="Proteomes" id="UP000288071">
    <property type="component" value="Unassembled WGS sequence"/>
</dbReference>
<dbReference type="InterPro" id="IPR016181">
    <property type="entry name" value="Acyl_CoA_acyltransferase"/>
</dbReference>
<reference evidence="2 3" key="2">
    <citation type="submission" date="2019-01" db="EMBL/GenBank/DDBJ databases">
        <title>Sinorhodobacter populi sp. nov. isolated from the symptomatic bark tissue of Populus euramericana canker.</title>
        <authorList>
            <person name="Xu G."/>
        </authorList>
    </citation>
    <scope>NUCLEOTIDE SEQUENCE [LARGE SCALE GENOMIC DNA]</scope>
    <source>
        <strain evidence="2 3">CGMCC 1.12963</strain>
    </source>
</reference>
<dbReference type="Pfam" id="PF13302">
    <property type="entry name" value="Acetyltransf_3"/>
    <property type="match status" value="1"/>
</dbReference>
<dbReference type="RefSeq" id="WP_128155712.1">
    <property type="nucleotide sequence ID" value="NZ_JBHSOM010000009.1"/>
</dbReference>
<dbReference type="Gene3D" id="3.40.630.30">
    <property type="match status" value="1"/>
</dbReference>
<name>A0A3S3MAQ6_9RHOB</name>
<evidence type="ECO:0000259" key="1">
    <source>
        <dbReference type="PROSITE" id="PS51186"/>
    </source>
</evidence>
<comment type="caution">
    <text evidence="2">The sequence shown here is derived from an EMBL/GenBank/DDBJ whole genome shotgun (WGS) entry which is preliminary data.</text>
</comment>
<dbReference type="GO" id="GO:0016747">
    <property type="term" value="F:acyltransferase activity, transferring groups other than amino-acyl groups"/>
    <property type="evidence" value="ECO:0007669"/>
    <property type="project" value="InterPro"/>
</dbReference>
<gene>
    <name evidence="2" type="ORF">EOW66_07015</name>
</gene>
<keyword evidence="3" id="KW-1185">Reference proteome</keyword>
<evidence type="ECO:0000313" key="3">
    <source>
        <dbReference type="Proteomes" id="UP000288071"/>
    </source>
</evidence>
<dbReference type="InterPro" id="IPR000182">
    <property type="entry name" value="GNAT_dom"/>
</dbReference>
<keyword evidence="2" id="KW-0808">Transferase</keyword>
<organism evidence="2 3">
    <name type="scientific">Paenirhodobacter huangdaonensis</name>
    <dbReference type="NCBI Taxonomy" id="2501515"/>
    <lineage>
        <taxon>Bacteria</taxon>
        <taxon>Pseudomonadati</taxon>
        <taxon>Pseudomonadota</taxon>
        <taxon>Alphaproteobacteria</taxon>
        <taxon>Rhodobacterales</taxon>
        <taxon>Rhodobacter group</taxon>
        <taxon>Paenirhodobacter</taxon>
    </lineage>
</organism>
<dbReference type="EMBL" id="SAVA01000003">
    <property type="protein sequence ID" value="RWR53450.1"/>
    <property type="molecule type" value="Genomic_DNA"/>
</dbReference>
<dbReference type="PANTHER" id="PTHR43792:SF1">
    <property type="entry name" value="N-ACETYLTRANSFERASE DOMAIN-CONTAINING PROTEIN"/>
    <property type="match status" value="1"/>
</dbReference>
<sequence>MTILLDIPVIETDRLVLRAPGTDDLPAMYDFYASERSRFVGGPCSREQAWRSLAMEIGHWALRGYGRWSVVEKASGEIVGMAGIFNPEGWFGPEIGWDLYEGFEGRGYATEAGRAARAYAYDTLGMSSVVSLTRLANEQSARVAQRLGAVLEGTFQHERHGMMNVWRHPSAAQLKEMAA</sequence>
<dbReference type="InterPro" id="IPR051531">
    <property type="entry name" value="N-acetyltransferase"/>
</dbReference>
<accession>A0A3S3MAQ6</accession>
<dbReference type="SUPFAM" id="SSF55729">
    <property type="entry name" value="Acyl-CoA N-acyltransferases (Nat)"/>
    <property type="match status" value="1"/>
</dbReference>
<protein>
    <submittedName>
        <fullName evidence="2">N-acetyltransferase</fullName>
    </submittedName>
</protein>
<feature type="domain" description="N-acetyltransferase" evidence="1">
    <location>
        <begin position="15"/>
        <end position="171"/>
    </location>
</feature>
<evidence type="ECO:0000313" key="2">
    <source>
        <dbReference type="EMBL" id="RWR53450.1"/>
    </source>
</evidence>